<dbReference type="PANTHER" id="PTHR34407:SF1">
    <property type="entry name" value="SGNH HYDROLASE-TYPE ESTERASE DOMAIN-CONTAINING PROTEIN"/>
    <property type="match status" value="1"/>
</dbReference>
<dbReference type="AlphaFoldDB" id="A0A1C0ZVE6"/>
<evidence type="ECO:0000313" key="2">
    <source>
        <dbReference type="EMBL" id="OCT12070.1"/>
    </source>
</evidence>
<dbReference type="SUPFAM" id="SSF52266">
    <property type="entry name" value="SGNH hydrolase"/>
    <property type="match status" value="1"/>
</dbReference>
<protein>
    <recommendedName>
        <fullName evidence="1">SGNH hydrolase-type esterase domain-containing protein</fullName>
    </recommendedName>
</protein>
<dbReference type="OrthoDB" id="8233337at2"/>
<dbReference type="RefSeq" id="WP_065856018.1">
    <property type="nucleotide sequence ID" value="NZ_LYPC01000027.1"/>
</dbReference>
<dbReference type="Gene3D" id="2.60.120.260">
    <property type="entry name" value="Galactose-binding domain-like"/>
    <property type="match status" value="1"/>
</dbReference>
<name>A0A1C0ZVE6_9BACL</name>
<dbReference type="Gene3D" id="3.40.50.1110">
    <property type="entry name" value="SGNH hydrolase"/>
    <property type="match status" value="1"/>
</dbReference>
<dbReference type="STRING" id="512399.A8709_29900"/>
<dbReference type="Proteomes" id="UP000093309">
    <property type="component" value="Unassembled WGS sequence"/>
</dbReference>
<dbReference type="EMBL" id="LYPC01000027">
    <property type="protein sequence ID" value="OCT12070.1"/>
    <property type="molecule type" value="Genomic_DNA"/>
</dbReference>
<dbReference type="PANTHER" id="PTHR34407">
    <property type="entry name" value="EXPRESSED PROTEIN"/>
    <property type="match status" value="1"/>
</dbReference>
<proteinExistence type="predicted"/>
<evidence type="ECO:0000313" key="3">
    <source>
        <dbReference type="Proteomes" id="UP000093309"/>
    </source>
</evidence>
<dbReference type="CDD" id="cd00229">
    <property type="entry name" value="SGNH_hydrolase"/>
    <property type="match status" value="1"/>
</dbReference>
<keyword evidence="3" id="KW-1185">Reference proteome</keyword>
<accession>A0A1C0ZVE6</accession>
<dbReference type="InterPro" id="IPR013830">
    <property type="entry name" value="SGNH_hydro"/>
</dbReference>
<organism evidence="2 3">
    <name type="scientific">Paenibacillus pectinilyticus</name>
    <dbReference type="NCBI Taxonomy" id="512399"/>
    <lineage>
        <taxon>Bacteria</taxon>
        <taxon>Bacillati</taxon>
        <taxon>Bacillota</taxon>
        <taxon>Bacilli</taxon>
        <taxon>Bacillales</taxon>
        <taxon>Paenibacillaceae</taxon>
        <taxon>Paenibacillus</taxon>
    </lineage>
</organism>
<dbReference type="Pfam" id="PF13472">
    <property type="entry name" value="Lipase_GDSL_2"/>
    <property type="match status" value="1"/>
</dbReference>
<sequence length="365" mass="41276">MEKIQVRNRLTQVRKKLQEGQVTLGFIGGSITADSSVMANWPEPVARWFVESFPHVHFTVENAAIGATGSDLAVFRAERDVINRKCDLTFIEFAVNDYNTPSEQRMRAREGLIRKLLADGHSELVIIYTYCQKMYEEMSQGEVPASISEFEELAAHYGISSVWVGQHAWQEVKKGRMTWDEWLPDGLHPTYRGSLSYGQCVIAYLEKVLLTIPDEESVVTEISLPTPLNIHHWGHVETLSLDTVQLEGPWMIRRATAHMPRVDQILTTSAIGAKLSFSFNGKGLALAFDFGKKSAEFTYKLDGGPEITTCRDRPNWCEDAGWLRIYWIADDLEEGLHHIELQVVHGNREECSGTNFHLALIGILK</sequence>
<gene>
    <name evidence="2" type="ORF">A8709_29900</name>
</gene>
<dbReference type="InterPro" id="IPR036514">
    <property type="entry name" value="SGNH_hydro_sf"/>
</dbReference>
<evidence type="ECO:0000259" key="1">
    <source>
        <dbReference type="Pfam" id="PF13472"/>
    </source>
</evidence>
<reference evidence="3" key="1">
    <citation type="submission" date="2016-05" db="EMBL/GenBank/DDBJ databases">
        <title>Paenibacillus oryzae. sp. nov., isolated from the rice root.</title>
        <authorList>
            <person name="Zhang J."/>
            <person name="Zhang X."/>
        </authorList>
    </citation>
    <scope>NUCLEOTIDE SEQUENCE [LARGE SCALE GENOMIC DNA]</scope>
    <source>
        <strain evidence="3">KCTC13222</strain>
    </source>
</reference>
<comment type="caution">
    <text evidence="2">The sequence shown here is derived from an EMBL/GenBank/DDBJ whole genome shotgun (WGS) entry which is preliminary data.</text>
</comment>
<feature type="domain" description="SGNH hydrolase-type esterase" evidence="1">
    <location>
        <begin position="26"/>
        <end position="193"/>
    </location>
</feature>